<reference evidence="1" key="1">
    <citation type="submission" date="2018-05" db="EMBL/GenBank/DDBJ databases">
        <authorList>
            <person name="Lanie J.A."/>
            <person name="Ng W.-L."/>
            <person name="Kazmierczak K.M."/>
            <person name="Andrzejewski T.M."/>
            <person name="Davidsen T.M."/>
            <person name="Wayne K.J."/>
            <person name="Tettelin H."/>
            <person name="Glass J.I."/>
            <person name="Rusch D."/>
            <person name="Podicherti R."/>
            <person name="Tsui H.-C.T."/>
            <person name="Winkler M.E."/>
        </authorList>
    </citation>
    <scope>NUCLEOTIDE SEQUENCE</scope>
</reference>
<sequence length="123" mass="13557">MTQMPNHLHPNHLHDDELIALASGEGEAPKHLKDCPRCASRFKEFERTLALTTTSMPQMEWNPLQSGGFMHQVRRGIELQSAPRPVPWWQPALGGAGLMLVVLLAIQAAVDQAALEQDSLLAS</sequence>
<dbReference type="AlphaFoldDB" id="A0A382J981"/>
<protein>
    <recommendedName>
        <fullName evidence="2">Zinc-finger domain-containing protein</fullName>
    </recommendedName>
</protein>
<feature type="non-terminal residue" evidence="1">
    <location>
        <position position="123"/>
    </location>
</feature>
<evidence type="ECO:0008006" key="2">
    <source>
        <dbReference type="Google" id="ProtNLM"/>
    </source>
</evidence>
<dbReference type="EMBL" id="UINC01072580">
    <property type="protein sequence ID" value="SVC08328.1"/>
    <property type="molecule type" value="Genomic_DNA"/>
</dbReference>
<proteinExistence type="predicted"/>
<accession>A0A382J981</accession>
<organism evidence="1">
    <name type="scientific">marine metagenome</name>
    <dbReference type="NCBI Taxonomy" id="408172"/>
    <lineage>
        <taxon>unclassified sequences</taxon>
        <taxon>metagenomes</taxon>
        <taxon>ecological metagenomes</taxon>
    </lineage>
</organism>
<gene>
    <name evidence="1" type="ORF">METZ01_LOCUS261182</name>
</gene>
<evidence type="ECO:0000313" key="1">
    <source>
        <dbReference type="EMBL" id="SVC08328.1"/>
    </source>
</evidence>
<name>A0A382J981_9ZZZZ</name>